<name>A0A517P204_9BACT</name>
<sequence>MRNNSDCLAKPIHRKHFCSRWPFYVIVMTLQLAYGSPRTFFFNGVGVVGSLVSADEPQGTVIQTQATPGEETGESAPNIFSMVTPKAKEYNPAVLNALQRRQTKLKAIMAKLDDSRTGLGKEGEQTWQKVEKLAESAFETENPSLASKHAQQAIELLTALETDLTYANFRAEIQGKDSREILSALVTFSISHPEHPRLDELERSLKRLTHDKWLSKASRELKTAAPNDSGFSEGWLPIASAWQLVGNEPEARDAMRQAIAALPRMTNPSRAVESIIDLCQHESFNPALGKQLLEDAEASCTQISHMQIRSNHLANLAGLAAKLGHASHSERLLQLSISPANLKIEFGETERQILNQRARAASWTESPETVFAMCEKMEKLKYPKALINANAYGHAAIAAARRNNRPQFYRAMLRTENALAPVQIRDFPGYLYTLRLAEANILQRRWTSAVTVANNIPDPYLRASVLFRVMKGAPQKVRGNNLPELFERFAEQRWSAPACASYVEHRIRSGDSLLSLVQWSMSLPMASQRAAAFAGIARSVGTATGVSDSGDKEPVVVPVDIVDMASLMNKAEETAFQIQEPLKSASVWIQIARTWNLLGKNQRYQQAITNYDEQIFDAWSDIWRRRPAVKRSYNGSYVYASTGHRADEKLTIQRIITYHRHLATMQTDLGDSSGAMETCLNLANAAGFLNSKATFDEQNFLYIKALLNRLYGDTNVGPEAILLVKYRSYGYNRSLMAAWAKDLPGLQGAVVDLVKNSQRRGNTARERAQAARGFGELAILNAERGNLADYRDARRSAQSRIDQGHGGSEMKNVLATADALAGEFALAEANLVRGTVAWFGDANRPRKQLAISLAAKGRWRDAAEQASKVSNSQALYRAEAWTSVAEARLTDGSESKPQILDWANSVHPQVDRVAVFCGLALAAARR</sequence>
<dbReference type="Proteomes" id="UP000319817">
    <property type="component" value="Chromosome"/>
</dbReference>
<protein>
    <submittedName>
        <fullName evidence="1">Uncharacterized protein</fullName>
    </submittedName>
</protein>
<proteinExistence type="predicted"/>
<keyword evidence="2" id="KW-1185">Reference proteome</keyword>
<accession>A0A517P204</accession>
<dbReference type="AlphaFoldDB" id="A0A517P204"/>
<reference evidence="1 2" key="1">
    <citation type="submission" date="2019-02" db="EMBL/GenBank/DDBJ databases">
        <title>Deep-cultivation of Planctomycetes and their phenomic and genomic characterization uncovers novel biology.</title>
        <authorList>
            <person name="Wiegand S."/>
            <person name="Jogler M."/>
            <person name="Boedeker C."/>
            <person name="Pinto D."/>
            <person name="Vollmers J."/>
            <person name="Rivas-Marin E."/>
            <person name="Kohn T."/>
            <person name="Peeters S.H."/>
            <person name="Heuer A."/>
            <person name="Rast P."/>
            <person name="Oberbeckmann S."/>
            <person name="Bunk B."/>
            <person name="Jeske O."/>
            <person name="Meyerdierks A."/>
            <person name="Storesund J.E."/>
            <person name="Kallscheuer N."/>
            <person name="Luecker S."/>
            <person name="Lage O.M."/>
            <person name="Pohl T."/>
            <person name="Merkel B.J."/>
            <person name="Hornburger P."/>
            <person name="Mueller R.-W."/>
            <person name="Bruemmer F."/>
            <person name="Labrenz M."/>
            <person name="Spormann A.M."/>
            <person name="Op den Camp H."/>
            <person name="Overmann J."/>
            <person name="Amann R."/>
            <person name="Jetten M.S.M."/>
            <person name="Mascher T."/>
            <person name="Medema M.H."/>
            <person name="Devos D.P."/>
            <person name="Kaster A.-K."/>
            <person name="Ovreas L."/>
            <person name="Rohde M."/>
            <person name="Galperin M.Y."/>
            <person name="Jogler C."/>
        </authorList>
    </citation>
    <scope>NUCLEOTIDE SEQUENCE [LARGE SCALE GENOMIC DNA]</scope>
    <source>
        <strain evidence="1 2">K23_9</strain>
    </source>
</reference>
<gene>
    <name evidence="1" type="ORF">K239x_54130</name>
</gene>
<dbReference type="EMBL" id="CP036526">
    <property type="protein sequence ID" value="QDT13395.1"/>
    <property type="molecule type" value="Genomic_DNA"/>
</dbReference>
<organism evidence="1 2">
    <name type="scientific">Stieleria marina</name>
    <dbReference type="NCBI Taxonomy" id="1930275"/>
    <lineage>
        <taxon>Bacteria</taxon>
        <taxon>Pseudomonadati</taxon>
        <taxon>Planctomycetota</taxon>
        <taxon>Planctomycetia</taxon>
        <taxon>Pirellulales</taxon>
        <taxon>Pirellulaceae</taxon>
        <taxon>Stieleria</taxon>
    </lineage>
</organism>
<evidence type="ECO:0000313" key="2">
    <source>
        <dbReference type="Proteomes" id="UP000319817"/>
    </source>
</evidence>
<evidence type="ECO:0000313" key="1">
    <source>
        <dbReference type="EMBL" id="QDT13395.1"/>
    </source>
</evidence>